<proteinExistence type="predicted"/>
<dbReference type="EMBL" id="GBRH01200393">
    <property type="protein sequence ID" value="JAD97502.1"/>
    <property type="molecule type" value="Transcribed_RNA"/>
</dbReference>
<dbReference type="AlphaFoldDB" id="A0A0A9EN89"/>
<sequence length="30" mass="3476">MSYRTSHFPYANAFGIMYSVMVISNDLRCT</sequence>
<protein>
    <submittedName>
        <fullName evidence="1">Uncharacterized protein</fullName>
    </submittedName>
</protein>
<reference evidence="1" key="1">
    <citation type="submission" date="2014-09" db="EMBL/GenBank/DDBJ databases">
        <authorList>
            <person name="Magalhaes I.L.F."/>
            <person name="Oliveira U."/>
            <person name="Santos F.R."/>
            <person name="Vidigal T.H.D.A."/>
            <person name="Brescovit A.D."/>
            <person name="Santos A.J."/>
        </authorList>
    </citation>
    <scope>NUCLEOTIDE SEQUENCE</scope>
    <source>
        <tissue evidence="1">Shoot tissue taken approximately 20 cm above the soil surface</tissue>
    </source>
</reference>
<reference evidence="1" key="2">
    <citation type="journal article" date="2015" name="Data Brief">
        <title>Shoot transcriptome of the giant reed, Arundo donax.</title>
        <authorList>
            <person name="Barrero R.A."/>
            <person name="Guerrero F.D."/>
            <person name="Moolhuijzen P."/>
            <person name="Goolsby J.A."/>
            <person name="Tidwell J."/>
            <person name="Bellgard S.E."/>
            <person name="Bellgard M.I."/>
        </authorList>
    </citation>
    <scope>NUCLEOTIDE SEQUENCE</scope>
    <source>
        <tissue evidence="1">Shoot tissue taken approximately 20 cm above the soil surface</tissue>
    </source>
</reference>
<organism evidence="1">
    <name type="scientific">Arundo donax</name>
    <name type="common">Giant reed</name>
    <name type="synonym">Donax arundinaceus</name>
    <dbReference type="NCBI Taxonomy" id="35708"/>
    <lineage>
        <taxon>Eukaryota</taxon>
        <taxon>Viridiplantae</taxon>
        <taxon>Streptophyta</taxon>
        <taxon>Embryophyta</taxon>
        <taxon>Tracheophyta</taxon>
        <taxon>Spermatophyta</taxon>
        <taxon>Magnoliopsida</taxon>
        <taxon>Liliopsida</taxon>
        <taxon>Poales</taxon>
        <taxon>Poaceae</taxon>
        <taxon>PACMAD clade</taxon>
        <taxon>Arundinoideae</taxon>
        <taxon>Arundineae</taxon>
        <taxon>Arundo</taxon>
    </lineage>
</organism>
<accession>A0A0A9EN89</accession>
<evidence type="ECO:0000313" key="1">
    <source>
        <dbReference type="EMBL" id="JAD97502.1"/>
    </source>
</evidence>
<name>A0A0A9EN89_ARUDO</name>